<organism evidence="1 2">
    <name type="scientific">Liparis tanakae</name>
    <name type="common">Tanaka's snailfish</name>
    <dbReference type="NCBI Taxonomy" id="230148"/>
    <lineage>
        <taxon>Eukaryota</taxon>
        <taxon>Metazoa</taxon>
        <taxon>Chordata</taxon>
        <taxon>Craniata</taxon>
        <taxon>Vertebrata</taxon>
        <taxon>Euteleostomi</taxon>
        <taxon>Actinopterygii</taxon>
        <taxon>Neopterygii</taxon>
        <taxon>Teleostei</taxon>
        <taxon>Neoteleostei</taxon>
        <taxon>Acanthomorphata</taxon>
        <taxon>Eupercaria</taxon>
        <taxon>Perciformes</taxon>
        <taxon>Cottioidei</taxon>
        <taxon>Cottales</taxon>
        <taxon>Liparidae</taxon>
        <taxon>Liparis</taxon>
    </lineage>
</organism>
<gene>
    <name evidence="1" type="ORF">EYF80_030527</name>
</gene>
<dbReference type="EMBL" id="SRLO01000360">
    <property type="protein sequence ID" value="TNN59242.1"/>
    <property type="molecule type" value="Genomic_DNA"/>
</dbReference>
<name>A0A4Z2H304_9TELE</name>
<dbReference type="AlphaFoldDB" id="A0A4Z2H304"/>
<sequence length="269" mass="29606">MRPSHRWRSSWLEVQRLEASRACSSRCSTSRLLRLSTEQRIRRASIFSCTCWASSSETKDKPTTFGPSSSATPFRTLTVLVTMGSPPLSPDGYSVTSRISVTTVSVTSVTSVTSRDARVFQDQGLPSLESLLWKLALLSADVRSGKSSSDLTCLDFWPRQPGRLMSSAPLPFFFVVGAVIEEFPFLVNVPADGIARPDGDNVFQTAQRTPSQEQFFTWRSDGAGSMCGGEAVAFPPAPAPLLLLLRLLLYQAARRQNPRPSSSLNFYEK</sequence>
<accession>A0A4Z2H304</accession>
<evidence type="ECO:0000313" key="1">
    <source>
        <dbReference type="EMBL" id="TNN59242.1"/>
    </source>
</evidence>
<evidence type="ECO:0000313" key="2">
    <source>
        <dbReference type="Proteomes" id="UP000314294"/>
    </source>
</evidence>
<protein>
    <submittedName>
        <fullName evidence="1">Uncharacterized protein</fullName>
    </submittedName>
</protein>
<proteinExistence type="predicted"/>
<keyword evidence="2" id="KW-1185">Reference proteome</keyword>
<dbReference type="Proteomes" id="UP000314294">
    <property type="component" value="Unassembled WGS sequence"/>
</dbReference>
<reference evidence="1 2" key="1">
    <citation type="submission" date="2019-03" db="EMBL/GenBank/DDBJ databases">
        <title>First draft genome of Liparis tanakae, snailfish: a comprehensive survey of snailfish specific genes.</title>
        <authorList>
            <person name="Kim W."/>
            <person name="Song I."/>
            <person name="Jeong J.-H."/>
            <person name="Kim D."/>
            <person name="Kim S."/>
            <person name="Ryu S."/>
            <person name="Song J.Y."/>
            <person name="Lee S.K."/>
        </authorList>
    </citation>
    <scope>NUCLEOTIDE SEQUENCE [LARGE SCALE GENOMIC DNA]</scope>
    <source>
        <tissue evidence="1">Muscle</tissue>
    </source>
</reference>
<comment type="caution">
    <text evidence="1">The sequence shown here is derived from an EMBL/GenBank/DDBJ whole genome shotgun (WGS) entry which is preliminary data.</text>
</comment>